<feature type="compositionally biased region" description="Basic and acidic residues" evidence="1">
    <location>
        <begin position="245"/>
        <end position="267"/>
    </location>
</feature>
<organism evidence="3 4">
    <name type="scientific">Caenorhabditis nigoni</name>
    <dbReference type="NCBI Taxonomy" id="1611254"/>
    <lineage>
        <taxon>Eukaryota</taxon>
        <taxon>Metazoa</taxon>
        <taxon>Ecdysozoa</taxon>
        <taxon>Nematoda</taxon>
        <taxon>Chromadorea</taxon>
        <taxon>Rhabditida</taxon>
        <taxon>Rhabditina</taxon>
        <taxon>Rhabditomorpha</taxon>
        <taxon>Rhabditoidea</taxon>
        <taxon>Rhabditidae</taxon>
        <taxon>Peloderinae</taxon>
        <taxon>Caenorhabditis</taxon>
    </lineage>
</organism>
<sequence>MSSQQNGTLKTEADAQVLNSAPQPQTKIWRTRIPELLPLEKYPNFRLPAVLEDVIRKDYLDRQNNSNFELAAEFKSIGEIITTFKLELEDYDSKVMESNVDYANGRNKQARRDAIGLTLDLISDLFNPYYKQMLYKTEWPDAQKQKTKFARQQKMRKRKDPNYVMVEFKATEHYGFIHLLRFFTQLPNLMHDDRSGTVLTFDHLKDIFSCMTPFIQFLVDNKDVFQRAVNNNPVSNSGDNDDIDMEPKPKKARQENHENGVKLEEASSKIADNDNDGFQQPSTTLSGKKRRAAE</sequence>
<accession>A0A2G5SF70</accession>
<dbReference type="InterPro" id="IPR026541">
    <property type="entry name" value="MRG_dom"/>
</dbReference>
<dbReference type="AlphaFoldDB" id="A0A2G5SF70"/>
<reference evidence="4" key="1">
    <citation type="submission" date="2017-10" db="EMBL/GenBank/DDBJ databases">
        <title>Rapid genome shrinkage in a self-fertile nematode reveals novel sperm competition proteins.</title>
        <authorList>
            <person name="Yin D."/>
            <person name="Schwarz E.M."/>
            <person name="Thomas C.G."/>
            <person name="Felde R.L."/>
            <person name="Korf I.F."/>
            <person name="Cutter A.D."/>
            <person name="Schartner C.M."/>
            <person name="Ralston E.J."/>
            <person name="Meyer B.J."/>
            <person name="Haag E.S."/>
        </authorList>
    </citation>
    <scope>NUCLEOTIDE SEQUENCE [LARGE SCALE GENOMIC DNA]</scope>
    <source>
        <strain evidence="4">JU1422</strain>
    </source>
</reference>
<evidence type="ECO:0000313" key="4">
    <source>
        <dbReference type="Proteomes" id="UP000230233"/>
    </source>
</evidence>
<keyword evidence="4" id="KW-1185">Reference proteome</keyword>
<proteinExistence type="predicted"/>
<comment type="caution">
    <text evidence="3">The sequence shown here is derived from an EMBL/GenBank/DDBJ whole genome shotgun (WGS) entry which is preliminary data.</text>
</comment>
<dbReference type="EMBL" id="PDUG01000012">
    <property type="protein sequence ID" value="PIC13549.1"/>
    <property type="molecule type" value="Genomic_DNA"/>
</dbReference>
<dbReference type="Gene3D" id="1.10.274.30">
    <property type="entry name" value="MRG domain"/>
    <property type="match status" value="1"/>
</dbReference>
<feature type="compositionally biased region" description="Polar residues" evidence="1">
    <location>
        <begin position="276"/>
        <end position="286"/>
    </location>
</feature>
<dbReference type="Proteomes" id="UP000230233">
    <property type="component" value="Unassembled WGS sequence"/>
</dbReference>
<evidence type="ECO:0000313" key="3">
    <source>
        <dbReference type="EMBL" id="PIC13549.1"/>
    </source>
</evidence>
<feature type="domain" description="MRG" evidence="2">
    <location>
        <begin position="45"/>
        <end position="225"/>
    </location>
</feature>
<dbReference type="PROSITE" id="PS51640">
    <property type="entry name" value="MRG"/>
    <property type="match status" value="1"/>
</dbReference>
<name>A0A2G5SF70_9PELO</name>
<evidence type="ECO:0000256" key="1">
    <source>
        <dbReference type="SAM" id="MobiDB-lite"/>
    </source>
</evidence>
<dbReference type="Pfam" id="PF05712">
    <property type="entry name" value="MRG"/>
    <property type="match status" value="1"/>
</dbReference>
<evidence type="ECO:0000259" key="2">
    <source>
        <dbReference type="Pfam" id="PF05712"/>
    </source>
</evidence>
<dbReference type="InterPro" id="IPR038217">
    <property type="entry name" value="MRG_C_sf"/>
</dbReference>
<protein>
    <recommendedName>
        <fullName evidence="2">MRG domain-containing protein</fullName>
    </recommendedName>
</protein>
<feature type="region of interest" description="Disordered" evidence="1">
    <location>
        <begin position="230"/>
        <end position="294"/>
    </location>
</feature>
<gene>
    <name evidence="3" type="ORF">B9Z55_027662</name>
</gene>